<name>A0ABQ3ZX92_9ACTN</name>
<organism evidence="1 2">
    <name type="scientific">Winogradskya humida</name>
    <dbReference type="NCBI Taxonomy" id="113566"/>
    <lineage>
        <taxon>Bacteria</taxon>
        <taxon>Bacillati</taxon>
        <taxon>Actinomycetota</taxon>
        <taxon>Actinomycetes</taxon>
        <taxon>Micromonosporales</taxon>
        <taxon>Micromonosporaceae</taxon>
        <taxon>Winogradskya</taxon>
    </lineage>
</organism>
<evidence type="ECO:0000313" key="1">
    <source>
        <dbReference type="EMBL" id="GIE23194.1"/>
    </source>
</evidence>
<accession>A0ABQ3ZX92</accession>
<reference evidence="1 2" key="1">
    <citation type="submission" date="2021-01" db="EMBL/GenBank/DDBJ databases">
        <title>Whole genome shotgun sequence of Actinoplanes humidus NBRC 14915.</title>
        <authorList>
            <person name="Komaki H."/>
            <person name="Tamura T."/>
        </authorList>
    </citation>
    <scope>NUCLEOTIDE SEQUENCE [LARGE SCALE GENOMIC DNA]</scope>
    <source>
        <strain evidence="1 2">NBRC 14915</strain>
    </source>
</reference>
<dbReference type="SUPFAM" id="SSF55729">
    <property type="entry name" value="Acyl-CoA N-acyltransferases (Nat)"/>
    <property type="match status" value="1"/>
</dbReference>
<dbReference type="Gene3D" id="3.40.630.30">
    <property type="match status" value="1"/>
</dbReference>
<evidence type="ECO:0000313" key="2">
    <source>
        <dbReference type="Proteomes" id="UP000603200"/>
    </source>
</evidence>
<dbReference type="EMBL" id="BOMN01000087">
    <property type="protein sequence ID" value="GIE23194.1"/>
    <property type="molecule type" value="Genomic_DNA"/>
</dbReference>
<keyword evidence="2" id="KW-1185">Reference proteome</keyword>
<gene>
    <name evidence="1" type="ORF">Ahu01nite_062960</name>
</gene>
<proteinExistence type="predicted"/>
<evidence type="ECO:0008006" key="3">
    <source>
        <dbReference type="Google" id="ProtNLM"/>
    </source>
</evidence>
<comment type="caution">
    <text evidence="1">The sequence shown here is derived from an EMBL/GenBank/DDBJ whole genome shotgun (WGS) entry which is preliminary data.</text>
</comment>
<dbReference type="InterPro" id="IPR016181">
    <property type="entry name" value="Acyl_CoA_acyltransferase"/>
</dbReference>
<protein>
    <recommendedName>
        <fullName evidence="3">Acetyltransferase (GNAT) family protein</fullName>
    </recommendedName>
</protein>
<sequence length="85" mass="9827">MRELSVRLVPWSAEDLSLLRRINTREIRQYVGGPETDEQVVARHQRYLALEGGRMFRVELPSGEPAGSVAFWSRMWRGMAMYESG</sequence>
<dbReference type="Proteomes" id="UP000603200">
    <property type="component" value="Unassembled WGS sequence"/>
</dbReference>